<dbReference type="SMART" id="SM00271">
    <property type="entry name" value="DnaJ"/>
    <property type="match status" value="4"/>
</dbReference>
<feature type="compositionally biased region" description="Basic residues" evidence="1">
    <location>
        <begin position="83"/>
        <end position="94"/>
    </location>
</feature>
<feature type="compositionally biased region" description="Polar residues" evidence="1">
    <location>
        <begin position="2064"/>
        <end position="2078"/>
    </location>
</feature>
<feature type="compositionally biased region" description="Low complexity" evidence="1">
    <location>
        <begin position="103"/>
        <end position="113"/>
    </location>
</feature>
<dbReference type="PANTHER" id="PTHR43908">
    <property type="entry name" value="AT29763P-RELATED"/>
    <property type="match status" value="1"/>
</dbReference>
<feature type="region of interest" description="Disordered" evidence="1">
    <location>
        <begin position="594"/>
        <end position="630"/>
    </location>
</feature>
<feature type="domain" description="J" evidence="2">
    <location>
        <begin position="1918"/>
        <end position="1979"/>
    </location>
</feature>
<name>A0A813KHP3_POLGL</name>
<evidence type="ECO:0000259" key="2">
    <source>
        <dbReference type="PROSITE" id="PS50076"/>
    </source>
</evidence>
<protein>
    <recommendedName>
        <fullName evidence="2">J domain-containing protein</fullName>
    </recommendedName>
</protein>
<feature type="compositionally biased region" description="Basic and acidic residues" evidence="1">
    <location>
        <begin position="599"/>
        <end position="609"/>
    </location>
</feature>
<feature type="region of interest" description="Disordered" evidence="1">
    <location>
        <begin position="2122"/>
        <end position="2181"/>
    </location>
</feature>
<feature type="region of interest" description="Disordered" evidence="1">
    <location>
        <begin position="1201"/>
        <end position="1235"/>
    </location>
</feature>
<feature type="domain" description="J" evidence="2">
    <location>
        <begin position="11"/>
        <end position="72"/>
    </location>
</feature>
<dbReference type="InterPro" id="IPR036869">
    <property type="entry name" value="J_dom_sf"/>
</dbReference>
<feature type="compositionally biased region" description="Basic and acidic residues" evidence="1">
    <location>
        <begin position="1212"/>
        <end position="1235"/>
    </location>
</feature>
<feature type="region of interest" description="Disordered" evidence="1">
    <location>
        <begin position="934"/>
        <end position="955"/>
    </location>
</feature>
<dbReference type="InterPro" id="IPR001623">
    <property type="entry name" value="DnaJ_domain"/>
</dbReference>
<evidence type="ECO:0000256" key="1">
    <source>
        <dbReference type="SAM" id="MobiDB-lite"/>
    </source>
</evidence>
<feature type="region of interest" description="Disordered" evidence="1">
    <location>
        <begin position="828"/>
        <end position="888"/>
    </location>
</feature>
<feature type="compositionally biased region" description="Acidic residues" evidence="1">
    <location>
        <begin position="2228"/>
        <end position="2238"/>
    </location>
</feature>
<feature type="compositionally biased region" description="Low complexity" evidence="1">
    <location>
        <begin position="2031"/>
        <end position="2041"/>
    </location>
</feature>
<feature type="domain" description="J" evidence="2">
    <location>
        <begin position="1320"/>
        <end position="1381"/>
    </location>
</feature>
<evidence type="ECO:0000313" key="4">
    <source>
        <dbReference type="Proteomes" id="UP000626109"/>
    </source>
</evidence>
<feature type="compositionally biased region" description="Polar residues" evidence="1">
    <location>
        <begin position="1990"/>
        <end position="2004"/>
    </location>
</feature>
<sequence>MDCSQPRRLVDHYAVLDVTASVTMAELRSSYRRMALRTHPDKGGSPEDFRQVLEAFAVLSSSRTRAAYDSSLRARKEAAGSRSGKKTRDTRRKSAAAEEEEQQQTAAAEQQEQVNKTREKPEEGRAQPASSSPQQQADAKQQQQQQQQEPKSSSVPPSTGHAVNSEEAHRQQGRGSDAKKQPSTQPSSTHPAQQGVSACMARLRVLAVQMPRTQREASLQALLPQLRSRLLEFMQAYRKPEVSPGKVQQEEAERQPSRRSMFGIEGAETPQERVLGDPTALAPVSPRSDSSSSSASEESDIDEVLALENEECSMLLAIENAADVDMGLGEDDSGESDIENVADVEMGLGEDDSGESDTDCKLPTAATRASKRQSGSGFRGVVRKVLLNGSINYQAAVSVSHVSVKTCHTASVEESVDFHIILFLLRECVEQGVDGFDGVAGPLAFEQSFRAAYRQRQEELSKMSLSFSVGFRAFGVKFTTPTTTCLEEALEMRARLLTAREQGVSALQAYLLKVLMAGCTNVHGRTKSWKLTEAQDFVSRFATRSKAMQLKRKDIELKREALQQLKREKREALQLKRQALQRRKEALEERLQQRRTQKALKDARKFERRQQRHTQRALKDAKKFERRTQRALKDANKLERRQQRLQQHWQRVVGHAQRALQQEQNVSACSQQKAAAAAAATARAKVREEAKARRVAEHNRRKLLSRPENNLAAAMDCSHPRRPVDHYAVLDVTASATMAELRISYRRMALRTHPDKGGSPEDFRQVLEAFAVLSSSRTRAAYDSSLRARLRVLAVQMPRTQREASLQALLPQLRSRLLEFMQGYRKPEVSPGKVQQEGAERRHSRKGTFGIEGAETPQERVLGDPMALAPVSPPSDSSSSSASDESDIDEVLALENEECSMLLAIENEADVDVGLGEDDPGESDIENAADVEMGLGEDDSGESDPDCKLPTAATRASKRQSASGFRGVLRKVSAVGSISYQAAVSISHVCVKTSNTASMEESVDFHIILVQLRECVEQGVDGGDGVEGPLAFEQSFRAAYRQHQEELSKMSLSFVVIFSAFGADFKTPTTTSLEEALEMRARLLIAREQGVSALQAYVLKVLMAGRTNVHQQRKSWTLAEAQDFVGRFAAKGEAMQLKREARELKREALQQLKREKREALQLKRQALQQRKEALEERLQQRRTQKALTDARKLERRQQRLEERLQQRHTQRALKDAKELGRRTQRALKDANKLERRQQRLQQRWQRVVGHAQRALQQEQKLSASSQQQAAAAAAATARAKLREEAKARRVAEHNRRKLLSRPENNLAAAMDCSHPRRPVDHYAVLDVTASATMAELRISYRRMALRTHPDKGGSPEDFRQVLEAFAVLSSSRTRAAYDSSLRARKEAAGSRSGKTTRDTRRKLRVLAVQMPRTQREASLQALLPQLRSRLLEFMQAYRKPEVSPGKVQQEEAERQHSRRSMFGIEGAETPQDRVLGDPTALAPVSPRSDSSSSSASEESDIDEVLALENEECSMLLAIENAADVDTGLGEDDSGESDIENVADVEMGLGEDDSGESDTDCKLPTAATRASKRQSGSGFRGVFRNVSVTGMITYGASVKVSHVSVRARKTVNVEESVDFHIILVQLRECVEQGVDGGDGVEGPLAFEQSFRAAYRQHQEELSKMFLSFVVYLSAFGVDFHTPTTTSLEEALETRARLLIAREQGVSALQAYVLKVLMAGRTNVHKRSKSWTLSEAQEFVGRFDASSKAMQLKREARELKHEALQQLNREARELKREAIELKRQALQRRKEALEERLQQRRTQKALRDARKLERRQQRLEERLQQRHTQRALKDAKKLERRQQRLQQQWQRVVGHAQQALQQEQKVSASSQQQAAAAAAATARAKIREDAKAQRVAECNRRPENNLAAAMDCSHPRRTVDHYAVLDVTASVTMAELRSSYRRMALRTHPDKGGSPEDFRQVLEAFAVLSSSRTRATYDSSLRARKEAAGSRSGKNTRGPSPQQQADAEQEPKSPSDPPPTAGNSTAKSEETHSSSSFSVPPSTGHAANGQEAERQQGRGSDAEKQAPTQPSSTHPAQQGVSACMARLRVLAVQMPRTQREASLQALLPQLRSRLLEFMQGYRKPEVSPGKAQQEGAERQHSRKGTNTEGAETPRETVLGDPTALAPVSPRSDSSSSSASDESDIDDVLALENEECSMLPAIENAADVDMGLGEDDSGESDIENAADVEMGLGEDDSGESDTDCKLPTAATSASKRQSGSGFRGVFRRVSASGSITYQAAVSISHVLVKTPDTACIEESVDFHVILVQLRECVEQGVDGGDGVEGPLAFEQSFRAAYRQHQEELSQMSLSFVVIFSACGVGFHTPTTTCLEEALEVRARLLTAREQGVSALQAYMLKVLMAGSTTVQKRSKSWSLAEAKDFVGRFAAKSKGMQLKHDARELKREAL</sequence>
<feature type="compositionally biased region" description="Low complexity" evidence="1">
    <location>
        <begin position="2166"/>
        <end position="2177"/>
    </location>
</feature>
<dbReference type="InterPro" id="IPR051100">
    <property type="entry name" value="DnaJ_subfamily_B/C"/>
</dbReference>
<feature type="compositionally biased region" description="Low complexity" evidence="1">
    <location>
        <begin position="126"/>
        <end position="158"/>
    </location>
</feature>
<proteinExistence type="predicted"/>
<dbReference type="CDD" id="cd06257">
    <property type="entry name" value="DnaJ"/>
    <property type="match status" value="4"/>
</dbReference>
<dbReference type="Pfam" id="PF00226">
    <property type="entry name" value="DnaJ"/>
    <property type="match status" value="4"/>
</dbReference>
<accession>A0A813KHP3</accession>
<feature type="compositionally biased region" description="Basic and acidic residues" evidence="1">
    <location>
        <begin position="617"/>
        <end position="630"/>
    </location>
</feature>
<dbReference type="SUPFAM" id="SSF46565">
    <property type="entry name" value="Chaperone J-domain"/>
    <property type="match status" value="4"/>
</dbReference>
<gene>
    <name evidence="3" type="ORF">PGLA2088_LOCUS31856</name>
</gene>
<feature type="domain" description="J" evidence="2">
    <location>
        <begin position="725"/>
        <end position="786"/>
    </location>
</feature>
<reference evidence="3" key="1">
    <citation type="submission" date="2021-02" db="EMBL/GenBank/DDBJ databases">
        <authorList>
            <person name="Dougan E. K."/>
            <person name="Rhodes N."/>
            <person name="Thang M."/>
            <person name="Chan C."/>
        </authorList>
    </citation>
    <scope>NUCLEOTIDE SEQUENCE</scope>
</reference>
<feature type="compositionally biased region" description="Basic and acidic residues" evidence="1">
    <location>
        <begin position="2049"/>
        <end position="2062"/>
    </location>
</feature>
<feature type="compositionally biased region" description="Acidic residues" evidence="1">
    <location>
        <begin position="934"/>
        <end position="944"/>
    </location>
</feature>
<feature type="region of interest" description="Disordered" evidence="1">
    <location>
        <begin position="2228"/>
        <end position="2249"/>
    </location>
</feature>
<feature type="compositionally biased region" description="Basic and acidic residues" evidence="1">
    <location>
        <begin position="115"/>
        <end position="125"/>
    </location>
</feature>
<feature type="region of interest" description="Disordered" evidence="1">
    <location>
        <begin position="1441"/>
        <end position="1501"/>
    </location>
</feature>
<feature type="region of interest" description="Disordered" evidence="1">
    <location>
        <begin position="1549"/>
        <end position="1568"/>
    </location>
</feature>
<dbReference type="PROSITE" id="PS50076">
    <property type="entry name" value="DNAJ_2"/>
    <property type="match status" value="4"/>
</dbReference>
<dbReference type="Gene3D" id="1.10.287.110">
    <property type="entry name" value="DnaJ domain"/>
    <property type="match status" value="4"/>
</dbReference>
<feature type="compositionally biased region" description="Basic and acidic residues" evidence="1">
    <location>
        <begin position="164"/>
        <end position="180"/>
    </location>
</feature>
<organism evidence="3 4">
    <name type="scientific">Polarella glacialis</name>
    <name type="common">Dinoflagellate</name>
    <dbReference type="NCBI Taxonomy" id="89957"/>
    <lineage>
        <taxon>Eukaryota</taxon>
        <taxon>Sar</taxon>
        <taxon>Alveolata</taxon>
        <taxon>Dinophyceae</taxon>
        <taxon>Suessiales</taxon>
        <taxon>Suessiaceae</taxon>
        <taxon>Polarella</taxon>
    </lineage>
</organism>
<feature type="region of interest" description="Disordered" evidence="1">
    <location>
        <begin position="1970"/>
        <end position="2078"/>
    </location>
</feature>
<feature type="compositionally biased region" description="Polar residues" evidence="1">
    <location>
        <begin position="181"/>
        <end position="195"/>
    </location>
</feature>
<feature type="region of interest" description="Disordered" evidence="1">
    <location>
        <begin position="63"/>
        <end position="195"/>
    </location>
</feature>
<feature type="compositionally biased region" description="Low complexity" evidence="1">
    <location>
        <begin position="867"/>
        <end position="883"/>
    </location>
</feature>
<feature type="region of interest" description="Disordered" evidence="1">
    <location>
        <begin position="1818"/>
        <end position="1837"/>
    </location>
</feature>
<comment type="caution">
    <text evidence="3">The sequence shown here is derived from an EMBL/GenBank/DDBJ whole genome shotgun (WGS) entry which is preliminary data.</text>
</comment>
<dbReference type="EMBL" id="CAJNNW010029647">
    <property type="protein sequence ID" value="CAE8700998.1"/>
    <property type="molecule type" value="Genomic_DNA"/>
</dbReference>
<feature type="region of interest" description="Disordered" evidence="1">
    <location>
        <begin position="241"/>
        <end position="301"/>
    </location>
</feature>
<dbReference type="Proteomes" id="UP000626109">
    <property type="component" value="Unassembled WGS sequence"/>
</dbReference>
<evidence type="ECO:0000313" key="3">
    <source>
        <dbReference type="EMBL" id="CAE8700998.1"/>
    </source>
</evidence>